<reference evidence="3 4" key="1">
    <citation type="journal article" date="2019" name="Nat. Ecol. Evol.">
        <title>Megaphylogeny resolves global patterns of mushroom evolution.</title>
        <authorList>
            <person name="Varga T."/>
            <person name="Krizsan K."/>
            <person name="Foldi C."/>
            <person name="Dima B."/>
            <person name="Sanchez-Garcia M."/>
            <person name="Sanchez-Ramirez S."/>
            <person name="Szollosi G.J."/>
            <person name="Szarkandi J.G."/>
            <person name="Papp V."/>
            <person name="Albert L."/>
            <person name="Andreopoulos W."/>
            <person name="Angelini C."/>
            <person name="Antonin V."/>
            <person name="Barry K.W."/>
            <person name="Bougher N.L."/>
            <person name="Buchanan P."/>
            <person name="Buyck B."/>
            <person name="Bense V."/>
            <person name="Catcheside P."/>
            <person name="Chovatia M."/>
            <person name="Cooper J."/>
            <person name="Damon W."/>
            <person name="Desjardin D."/>
            <person name="Finy P."/>
            <person name="Geml J."/>
            <person name="Haridas S."/>
            <person name="Hughes K."/>
            <person name="Justo A."/>
            <person name="Karasinski D."/>
            <person name="Kautmanova I."/>
            <person name="Kiss B."/>
            <person name="Kocsube S."/>
            <person name="Kotiranta H."/>
            <person name="LaButti K.M."/>
            <person name="Lechner B.E."/>
            <person name="Liimatainen K."/>
            <person name="Lipzen A."/>
            <person name="Lukacs Z."/>
            <person name="Mihaltcheva S."/>
            <person name="Morgado L.N."/>
            <person name="Niskanen T."/>
            <person name="Noordeloos M.E."/>
            <person name="Ohm R.A."/>
            <person name="Ortiz-Santana B."/>
            <person name="Ovrebo C."/>
            <person name="Racz N."/>
            <person name="Riley R."/>
            <person name="Savchenko A."/>
            <person name="Shiryaev A."/>
            <person name="Soop K."/>
            <person name="Spirin V."/>
            <person name="Szebenyi C."/>
            <person name="Tomsovsky M."/>
            <person name="Tulloss R.E."/>
            <person name="Uehling J."/>
            <person name="Grigoriev I.V."/>
            <person name="Vagvolgyi C."/>
            <person name="Papp T."/>
            <person name="Martin F.M."/>
            <person name="Miettinen O."/>
            <person name="Hibbett D.S."/>
            <person name="Nagy L.G."/>
        </authorList>
    </citation>
    <scope>NUCLEOTIDE SEQUENCE [LARGE SCALE GENOMIC DNA]</scope>
    <source>
        <strain evidence="3 4">CBS 309.79</strain>
    </source>
</reference>
<accession>A0A5C3QS40</accession>
<sequence length="190" mass="22308">TFIQKMYPYHPLDVKVYVAVYGWLVFIIDDKTGSIVKDVEEFQQRFFSNVSQQNALLELFAVTLKQTHDHYDPITARFIVLSSLAFVNICLLETRREYQAMSAKRGGEKLAYRFRDKEGICEVYAYFCFPKAKCPDISVFLQAIPDMCILINYINDLFSFYKEELAEDMKNYIHKRAGYDRKDVADRIQT</sequence>
<keyword evidence="4" id="KW-1185">Reference proteome</keyword>
<dbReference type="OrthoDB" id="2998174at2759"/>
<dbReference type="STRING" id="1884261.A0A5C3QS40"/>
<organism evidence="3 4">
    <name type="scientific">Pterulicium gracile</name>
    <dbReference type="NCBI Taxonomy" id="1884261"/>
    <lineage>
        <taxon>Eukaryota</taxon>
        <taxon>Fungi</taxon>
        <taxon>Dikarya</taxon>
        <taxon>Basidiomycota</taxon>
        <taxon>Agaricomycotina</taxon>
        <taxon>Agaricomycetes</taxon>
        <taxon>Agaricomycetidae</taxon>
        <taxon>Agaricales</taxon>
        <taxon>Pleurotineae</taxon>
        <taxon>Pterulaceae</taxon>
        <taxon>Pterulicium</taxon>
    </lineage>
</organism>
<keyword evidence="2" id="KW-0456">Lyase</keyword>
<evidence type="ECO:0000313" key="3">
    <source>
        <dbReference type="EMBL" id="TFL01184.1"/>
    </source>
</evidence>
<dbReference type="Pfam" id="PF06330">
    <property type="entry name" value="TRI5"/>
    <property type="match status" value="1"/>
</dbReference>
<dbReference type="Proteomes" id="UP000305067">
    <property type="component" value="Unassembled WGS sequence"/>
</dbReference>
<evidence type="ECO:0000313" key="4">
    <source>
        <dbReference type="Proteomes" id="UP000305067"/>
    </source>
</evidence>
<evidence type="ECO:0000256" key="2">
    <source>
        <dbReference type="ARBA" id="ARBA00023239"/>
    </source>
</evidence>
<comment type="similarity">
    <text evidence="1">Belongs to the trichodiene synthase family.</text>
</comment>
<evidence type="ECO:0000256" key="1">
    <source>
        <dbReference type="ARBA" id="ARBA00007946"/>
    </source>
</evidence>
<dbReference type="Gene3D" id="1.10.600.10">
    <property type="entry name" value="Farnesyl Diphosphate Synthase"/>
    <property type="match status" value="1"/>
</dbReference>
<name>A0A5C3QS40_9AGAR</name>
<evidence type="ECO:0008006" key="5">
    <source>
        <dbReference type="Google" id="ProtNLM"/>
    </source>
</evidence>
<dbReference type="GO" id="GO:0016838">
    <property type="term" value="F:carbon-oxygen lyase activity, acting on phosphates"/>
    <property type="evidence" value="ECO:0007669"/>
    <property type="project" value="InterPro"/>
</dbReference>
<feature type="non-terminal residue" evidence="3">
    <location>
        <position position="1"/>
    </location>
</feature>
<dbReference type="AlphaFoldDB" id="A0A5C3QS40"/>
<gene>
    <name evidence="3" type="ORF">BDV98DRAFT_507548</name>
</gene>
<protein>
    <recommendedName>
        <fullName evidence="5">Isoprenoid synthase domain-containing protein</fullName>
    </recommendedName>
</protein>
<dbReference type="InterPro" id="IPR008949">
    <property type="entry name" value="Isoprenoid_synthase_dom_sf"/>
</dbReference>
<dbReference type="SUPFAM" id="SSF48576">
    <property type="entry name" value="Terpenoid synthases"/>
    <property type="match status" value="1"/>
</dbReference>
<proteinExistence type="inferred from homology"/>
<dbReference type="InterPro" id="IPR024652">
    <property type="entry name" value="Trichodiene_synth"/>
</dbReference>
<dbReference type="EMBL" id="ML178825">
    <property type="protein sequence ID" value="TFL01184.1"/>
    <property type="molecule type" value="Genomic_DNA"/>
</dbReference>